<feature type="domain" description="Protein kinase" evidence="9">
    <location>
        <begin position="27"/>
        <end position="286"/>
    </location>
</feature>
<dbReference type="SUPFAM" id="SSF56112">
    <property type="entry name" value="Protein kinase-like (PK-like)"/>
    <property type="match status" value="1"/>
</dbReference>
<evidence type="ECO:0000259" key="9">
    <source>
        <dbReference type="PROSITE" id="PS50011"/>
    </source>
</evidence>
<keyword evidence="3" id="KW-0808">Transferase</keyword>
<organism evidence="10 11">
    <name type="scientific">Allokutzneria multivorans</name>
    <dbReference type="NCBI Taxonomy" id="1142134"/>
    <lineage>
        <taxon>Bacteria</taxon>
        <taxon>Bacillati</taxon>
        <taxon>Actinomycetota</taxon>
        <taxon>Actinomycetes</taxon>
        <taxon>Pseudonocardiales</taxon>
        <taxon>Pseudonocardiaceae</taxon>
        <taxon>Allokutzneria</taxon>
    </lineage>
</organism>
<dbReference type="PANTHER" id="PTHR43289">
    <property type="entry name" value="MITOGEN-ACTIVATED PROTEIN KINASE KINASE KINASE 20-RELATED"/>
    <property type="match status" value="1"/>
</dbReference>
<name>A0ABP7R3J9_9PSEU</name>
<evidence type="ECO:0000256" key="6">
    <source>
        <dbReference type="ARBA" id="ARBA00022840"/>
    </source>
</evidence>
<protein>
    <recommendedName>
        <fullName evidence="1">non-specific serine/threonine protein kinase</fullName>
        <ecNumber evidence="1">2.7.11.1</ecNumber>
    </recommendedName>
</protein>
<feature type="binding site" evidence="7">
    <location>
        <position position="56"/>
    </location>
    <ligand>
        <name>ATP</name>
        <dbReference type="ChEBI" id="CHEBI:30616"/>
    </ligand>
</feature>
<dbReference type="Pfam" id="PF00069">
    <property type="entry name" value="Pkinase"/>
    <property type="match status" value="1"/>
</dbReference>
<dbReference type="PROSITE" id="PS00108">
    <property type="entry name" value="PROTEIN_KINASE_ST"/>
    <property type="match status" value="1"/>
</dbReference>
<dbReference type="GO" id="GO:0016301">
    <property type="term" value="F:kinase activity"/>
    <property type="evidence" value="ECO:0007669"/>
    <property type="project" value="UniProtKB-KW"/>
</dbReference>
<keyword evidence="5 10" id="KW-0418">Kinase</keyword>
<evidence type="ECO:0000256" key="1">
    <source>
        <dbReference type="ARBA" id="ARBA00012513"/>
    </source>
</evidence>
<evidence type="ECO:0000256" key="7">
    <source>
        <dbReference type="PROSITE-ProRule" id="PRU10141"/>
    </source>
</evidence>
<keyword evidence="11" id="KW-1185">Reference proteome</keyword>
<keyword evidence="4 7" id="KW-0547">Nucleotide-binding</keyword>
<comment type="caution">
    <text evidence="10">The sequence shown here is derived from an EMBL/GenBank/DDBJ whole genome shotgun (WGS) entry which is preliminary data.</text>
</comment>
<dbReference type="Gene3D" id="3.30.200.20">
    <property type="entry name" value="Phosphorylase Kinase, domain 1"/>
    <property type="match status" value="1"/>
</dbReference>
<accession>A0ABP7R3J9</accession>
<dbReference type="CDD" id="cd14014">
    <property type="entry name" value="STKc_PknB_like"/>
    <property type="match status" value="1"/>
</dbReference>
<keyword evidence="6 7" id="KW-0067">ATP-binding</keyword>
<dbReference type="InterPro" id="IPR008271">
    <property type="entry name" value="Ser/Thr_kinase_AS"/>
</dbReference>
<dbReference type="EC" id="2.7.11.1" evidence="1"/>
<gene>
    <name evidence="10" type="ORF">GCM10022247_08770</name>
</gene>
<dbReference type="InterPro" id="IPR011009">
    <property type="entry name" value="Kinase-like_dom_sf"/>
</dbReference>
<dbReference type="Proteomes" id="UP001501747">
    <property type="component" value="Unassembled WGS sequence"/>
</dbReference>
<dbReference type="Gene3D" id="1.10.510.10">
    <property type="entry name" value="Transferase(Phosphotransferase) domain 1"/>
    <property type="match status" value="1"/>
</dbReference>
<evidence type="ECO:0000256" key="5">
    <source>
        <dbReference type="ARBA" id="ARBA00022777"/>
    </source>
</evidence>
<dbReference type="InterPro" id="IPR017441">
    <property type="entry name" value="Protein_kinase_ATP_BS"/>
</dbReference>
<reference evidence="11" key="1">
    <citation type="journal article" date="2019" name="Int. J. Syst. Evol. Microbiol.">
        <title>The Global Catalogue of Microorganisms (GCM) 10K type strain sequencing project: providing services to taxonomists for standard genome sequencing and annotation.</title>
        <authorList>
            <consortium name="The Broad Institute Genomics Platform"/>
            <consortium name="The Broad Institute Genome Sequencing Center for Infectious Disease"/>
            <person name="Wu L."/>
            <person name="Ma J."/>
        </authorList>
    </citation>
    <scope>NUCLEOTIDE SEQUENCE [LARGE SCALE GENOMIC DNA]</scope>
    <source>
        <strain evidence="11">JCM 17342</strain>
    </source>
</reference>
<feature type="region of interest" description="Disordered" evidence="8">
    <location>
        <begin position="286"/>
        <end position="324"/>
    </location>
</feature>
<dbReference type="PROSITE" id="PS50011">
    <property type="entry name" value="PROTEIN_KINASE_DOM"/>
    <property type="match status" value="1"/>
</dbReference>
<evidence type="ECO:0000256" key="8">
    <source>
        <dbReference type="SAM" id="MobiDB-lite"/>
    </source>
</evidence>
<dbReference type="PROSITE" id="PS00107">
    <property type="entry name" value="PROTEIN_KINASE_ATP"/>
    <property type="match status" value="1"/>
</dbReference>
<evidence type="ECO:0000256" key="4">
    <source>
        <dbReference type="ARBA" id="ARBA00022741"/>
    </source>
</evidence>
<feature type="compositionally biased region" description="Basic and acidic residues" evidence="8">
    <location>
        <begin position="311"/>
        <end position="324"/>
    </location>
</feature>
<keyword evidence="2" id="KW-0723">Serine/threonine-protein kinase</keyword>
<dbReference type="InterPro" id="IPR000719">
    <property type="entry name" value="Prot_kinase_dom"/>
</dbReference>
<evidence type="ECO:0000256" key="3">
    <source>
        <dbReference type="ARBA" id="ARBA00022679"/>
    </source>
</evidence>
<evidence type="ECO:0000313" key="10">
    <source>
        <dbReference type="EMBL" id="GAA3991942.1"/>
    </source>
</evidence>
<dbReference type="EMBL" id="BAABAL010000005">
    <property type="protein sequence ID" value="GAA3991942.1"/>
    <property type="molecule type" value="Genomic_DNA"/>
</dbReference>
<proteinExistence type="predicted"/>
<dbReference type="SMART" id="SM00220">
    <property type="entry name" value="S_TKc"/>
    <property type="match status" value="1"/>
</dbReference>
<evidence type="ECO:0000313" key="11">
    <source>
        <dbReference type="Proteomes" id="UP001501747"/>
    </source>
</evidence>
<dbReference type="PANTHER" id="PTHR43289:SF6">
    <property type="entry name" value="SERINE_THREONINE-PROTEIN KINASE NEKL-3"/>
    <property type="match status" value="1"/>
</dbReference>
<evidence type="ECO:0000256" key="2">
    <source>
        <dbReference type="ARBA" id="ARBA00022527"/>
    </source>
</evidence>
<sequence length="584" mass="62827">MGFVPPADEDKNTGTQEPSERLIAERYRLTRVIGRGAMGTVWAAYDEMLRRQVAVKEVRLPPGMPPEEADAMRERTLREARAIAVLSHPNVVTLFDVVRHDGEPFVVMELLPSRSLAQLVRKHGPLNIAQTAEVGNALAAALAAAHEAGVTHRDVKPGNVLVGADGRVKLTDFGIARSVSDSTLTSAGLLLGTPAYIAPEVASGDPASPSADLWGLGATLFAAMEGTPPYDVEDDPLETVTQVVHGEIPPPSDEGVLGEVIRGLMIKSPAGRMSLTEVRRRLHPLLPEPGTRLFPHDDTEQSFAPNPIVEQARRRGSERQRAVEESMAKELAADPGPLPFMLSGPPPPPPQKRGARVLAIVAAVVLFVMSAGGGFALARTVAGQDVVPQLRTPPSPEITSVQSAPLAAFVQRNDVAQLAKGDPGGGFSINVPKNWTDFQEQRPSSSMPSTLLRFVSTDGRNEVAVERFAGFYPHNKMGRYVDQLTSVAKNDGGSFNLLVQQPATAQNSYERSQELIYRTISPKSGKSNSRGRASGAEVARTTYALLLPNAKDLWVLRVTVPTDSEEWGKTDLYDRIAPTFAIAS</sequence>